<dbReference type="Pfam" id="PF13561">
    <property type="entry name" value="adh_short_C2"/>
    <property type="match status" value="1"/>
</dbReference>
<evidence type="ECO:0000256" key="1">
    <source>
        <dbReference type="ARBA" id="ARBA00006484"/>
    </source>
</evidence>
<name>A0A4U0X732_9PEZI</name>
<dbReference type="AlphaFoldDB" id="A0A4U0X732"/>
<dbReference type="SUPFAM" id="SSF51735">
    <property type="entry name" value="NAD(P)-binding Rossmann-fold domains"/>
    <property type="match status" value="1"/>
</dbReference>
<dbReference type="Proteomes" id="UP000309340">
    <property type="component" value="Unassembled WGS sequence"/>
</dbReference>
<gene>
    <name evidence="3" type="ORF">B0A55_06191</name>
</gene>
<comment type="similarity">
    <text evidence="1">Belongs to the short-chain dehydrogenases/reductases (SDR) family.</text>
</comment>
<organism evidence="3 4">
    <name type="scientific">Friedmanniomyces simplex</name>
    <dbReference type="NCBI Taxonomy" id="329884"/>
    <lineage>
        <taxon>Eukaryota</taxon>
        <taxon>Fungi</taxon>
        <taxon>Dikarya</taxon>
        <taxon>Ascomycota</taxon>
        <taxon>Pezizomycotina</taxon>
        <taxon>Dothideomycetes</taxon>
        <taxon>Dothideomycetidae</taxon>
        <taxon>Mycosphaerellales</taxon>
        <taxon>Teratosphaeriaceae</taxon>
        <taxon>Friedmanniomyces</taxon>
    </lineage>
</organism>
<dbReference type="PANTHER" id="PTHR43477:SF1">
    <property type="entry name" value="DIHYDROANTICAPSIN 7-DEHYDROGENASE"/>
    <property type="match status" value="1"/>
</dbReference>
<dbReference type="OrthoDB" id="294295at2759"/>
<dbReference type="InterPro" id="IPR036291">
    <property type="entry name" value="NAD(P)-bd_dom_sf"/>
</dbReference>
<dbReference type="STRING" id="329884.A0A4U0X732"/>
<dbReference type="GO" id="GO:0016491">
    <property type="term" value="F:oxidoreductase activity"/>
    <property type="evidence" value="ECO:0007669"/>
    <property type="project" value="UniProtKB-KW"/>
</dbReference>
<dbReference type="EMBL" id="NAJQ01000316">
    <property type="protein sequence ID" value="TKA72290.1"/>
    <property type="molecule type" value="Genomic_DNA"/>
</dbReference>
<accession>A0A4U0X732</accession>
<dbReference type="PRINTS" id="PR00081">
    <property type="entry name" value="GDHRDH"/>
</dbReference>
<keyword evidence="2" id="KW-0560">Oxidoreductase</keyword>
<keyword evidence="4" id="KW-1185">Reference proteome</keyword>
<reference evidence="3 4" key="1">
    <citation type="submission" date="2017-03" db="EMBL/GenBank/DDBJ databases">
        <title>Genomes of endolithic fungi from Antarctica.</title>
        <authorList>
            <person name="Coleine C."/>
            <person name="Masonjones S."/>
            <person name="Stajich J.E."/>
        </authorList>
    </citation>
    <scope>NUCLEOTIDE SEQUENCE [LARGE SCALE GENOMIC DNA]</scope>
    <source>
        <strain evidence="3 4">CCFEE 5184</strain>
    </source>
</reference>
<evidence type="ECO:0000313" key="3">
    <source>
        <dbReference type="EMBL" id="TKA72290.1"/>
    </source>
</evidence>
<dbReference type="PANTHER" id="PTHR43477">
    <property type="entry name" value="DIHYDROANTICAPSIN 7-DEHYDROGENASE"/>
    <property type="match status" value="1"/>
</dbReference>
<proteinExistence type="inferred from homology"/>
<protein>
    <submittedName>
        <fullName evidence="3">Uncharacterized protein</fullName>
    </submittedName>
</protein>
<dbReference type="InterPro" id="IPR002347">
    <property type="entry name" value="SDR_fam"/>
</dbReference>
<dbReference type="InterPro" id="IPR051122">
    <property type="entry name" value="SDR_DHRS6-like"/>
</dbReference>
<evidence type="ECO:0000256" key="2">
    <source>
        <dbReference type="ARBA" id="ARBA00023002"/>
    </source>
</evidence>
<dbReference type="SUPFAM" id="SSF54001">
    <property type="entry name" value="Cysteine proteinases"/>
    <property type="match status" value="1"/>
</dbReference>
<comment type="caution">
    <text evidence="3">The sequence shown here is derived from an EMBL/GenBank/DDBJ whole genome shotgun (WGS) entry which is preliminary data.</text>
</comment>
<dbReference type="InterPro" id="IPR038765">
    <property type="entry name" value="Papain-like_cys_pep_sf"/>
</dbReference>
<sequence>MKGIARGNEEVQLARNKIGKPYVWGGGDCNGPTKEGQPKAGFDCSGLNEHVTQYNDYRKWGGTSYSYNDAQLGDMFYYSHNSGIGHGAALALLEHRAHVTIISSSEQRVKSVVEDVGNPNLHGKVGNVREEESFIELLRSLAPIDHLGTPLCSTASTLKDSCSIIRGPIAEADFDECKHLFGVKFWGAAICGKAAAKYDIISSGGSLTLTSGTGAMNPGKTASIGGALNAGLFTMTQGLALELAEKRIRVNCVVPGIVSTELWDKMGTIGKGDEQAQKLDAMGKKLPVGFCATGEHIAEAYLYAVRADYATGSLITIDGGGVLK</sequence>
<dbReference type="CDD" id="cd05233">
    <property type="entry name" value="SDR_c"/>
    <property type="match status" value="1"/>
</dbReference>
<evidence type="ECO:0000313" key="4">
    <source>
        <dbReference type="Proteomes" id="UP000309340"/>
    </source>
</evidence>
<dbReference type="Gene3D" id="3.40.50.720">
    <property type="entry name" value="NAD(P)-binding Rossmann-like Domain"/>
    <property type="match status" value="1"/>
</dbReference>